<dbReference type="InterPro" id="IPR041166">
    <property type="entry name" value="Rubredoxin_2"/>
</dbReference>
<comment type="subcellular location">
    <subcellularLocation>
        <location evidence="2">Cell inner membrane</location>
        <topology evidence="2">Single-pass membrane protein</topology>
        <orientation evidence="2">Cytoplasmic side</orientation>
    </subcellularLocation>
</comment>
<keyword evidence="2" id="KW-0677">Repeat</keyword>
<comment type="caution">
    <text evidence="5">The sequence shown here is derived from an EMBL/GenBank/DDBJ whole genome shotgun (WGS) entry which is preliminary data.</text>
</comment>
<feature type="transmembrane region" description="Helical" evidence="3">
    <location>
        <begin position="6"/>
        <end position="26"/>
    </location>
</feature>
<gene>
    <name evidence="2" type="primary">lapB</name>
    <name evidence="5" type="ORF">CR159_14555</name>
</gene>
<dbReference type="InterPro" id="IPR011990">
    <property type="entry name" value="TPR-like_helical_dom_sf"/>
</dbReference>
<dbReference type="OrthoDB" id="507476at2"/>
<dbReference type="InterPro" id="IPR019734">
    <property type="entry name" value="TPR_rpt"/>
</dbReference>
<keyword evidence="2" id="KW-0997">Cell inner membrane</keyword>
<proteinExistence type="inferred from homology"/>
<feature type="binding site" evidence="2">
    <location>
        <position position="397"/>
    </location>
    <ligand>
        <name>Fe cation</name>
        <dbReference type="ChEBI" id="CHEBI:24875"/>
    </ligand>
</feature>
<keyword evidence="6" id="KW-1185">Reference proteome</keyword>
<reference evidence="5 6" key="1">
    <citation type="submission" date="2017-10" db="EMBL/GenBank/DDBJ databases">
        <title>Two draft genome sequences of Pusillimonas sp. strains isolated from a nitrate- and radionuclide-contaminated groundwater in Russia.</title>
        <authorList>
            <person name="Grouzdev D.S."/>
            <person name="Tourova T.P."/>
            <person name="Goeva M.A."/>
            <person name="Babich T.L."/>
            <person name="Sokolova D.S."/>
            <person name="Abdullin R."/>
            <person name="Poltaraus A.B."/>
            <person name="Toshchakov S.V."/>
            <person name="Nazina T.N."/>
        </authorList>
    </citation>
    <scope>NUCLEOTIDE SEQUENCE [LARGE SCALE GENOMIC DNA]</scope>
    <source>
        <strain evidence="5 6">JR1/69-3-13</strain>
    </source>
</reference>
<dbReference type="GO" id="GO:0005506">
    <property type="term" value="F:iron ion binding"/>
    <property type="evidence" value="ECO:0007669"/>
    <property type="project" value="UniProtKB-UniRule"/>
</dbReference>
<evidence type="ECO:0000313" key="5">
    <source>
        <dbReference type="EMBL" id="PLC49231.1"/>
    </source>
</evidence>
<dbReference type="EMBL" id="PDNW01000012">
    <property type="protein sequence ID" value="PLC49231.1"/>
    <property type="molecule type" value="Genomic_DNA"/>
</dbReference>
<keyword evidence="2" id="KW-0802">TPR repeat</keyword>
<dbReference type="NCBIfam" id="NF008755">
    <property type="entry name" value="PRK11788.1-3"/>
    <property type="match status" value="1"/>
</dbReference>
<keyword evidence="2 3" id="KW-1133">Transmembrane helix</keyword>
<organism evidence="5 6">
    <name type="scientific">Pollutimonas subterranea</name>
    <dbReference type="NCBI Taxonomy" id="2045210"/>
    <lineage>
        <taxon>Bacteria</taxon>
        <taxon>Pseudomonadati</taxon>
        <taxon>Pseudomonadota</taxon>
        <taxon>Betaproteobacteria</taxon>
        <taxon>Burkholderiales</taxon>
        <taxon>Alcaligenaceae</taxon>
        <taxon>Pollutimonas</taxon>
    </lineage>
</organism>
<dbReference type="Pfam" id="PF13176">
    <property type="entry name" value="TPR_7"/>
    <property type="match status" value="1"/>
</dbReference>
<dbReference type="GO" id="GO:0046890">
    <property type="term" value="P:regulation of lipid biosynthetic process"/>
    <property type="evidence" value="ECO:0007669"/>
    <property type="project" value="UniProtKB-UniRule"/>
</dbReference>
<dbReference type="AlphaFoldDB" id="A0A2N4U2J0"/>
<dbReference type="Proteomes" id="UP000234190">
    <property type="component" value="Unassembled WGS sequence"/>
</dbReference>
<dbReference type="InterPro" id="IPR030865">
    <property type="entry name" value="LapB"/>
</dbReference>
<dbReference type="HAMAP" id="MF_00994">
    <property type="entry name" value="LPS_assembly_LapB"/>
    <property type="match status" value="1"/>
</dbReference>
<feature type="domain" description="LapB rubredoxin metal binding" evidence="4">
    <location>
        <begin position="395"/>
        <end position="421"/>
    </location>
</feature>
<dbReference type="Gene3D" id="1.25.40.10">
    <property type="entry name" value="Tetratricopeptide repeat domain"/>
    <property type="match status" value="1"/>
</dbReference>
<keyword evidence="2 3" id="KW-0472">Membrane</keyword>
<dbReference type="GO" id="GO:0009898">
    <property type="term" value="C:cytoplasmic side of plasma membrane"/>
    <property type="evidence" value="ECO:0007669"/>
    <property type="project" value="UniProtKB-UniRule"/>
</dbReference>
<feature type="binding site" evidence="2">
    <location>
        <position position="414"/>
    </location>
    <ligand>
        <name>Fe cation</name>
        <dbReference type="ChEBI" id="CHEBI:24875"/>
    </ligand>
</feature>
<feature type="binding site" evidence="2">
    <location>
        <position position="400"/>
    </location>
    <ligand>
        <name>Fe cation</name>
        <dbReference type="ChEBI" id="CHEBI:24875"/>
    </ligand>
</feature>
<evidence type="ECO:0000259" key="4">
    <source>
        <dbReference type="Pfam" id="PF18073"/>
    </source>
</evidence>
<feature type="topological domain" description="Cytoplasmic" evidence="2">
    <location>
        <begin position="23"/>
        <end position="429"/>
    </location>
</feature>
<keyword evidence="2" id="KW-1003">Cell membrane</keyword>
<dbReference type="GO" id="GO:0008653">
    <property type="term" value="P:lipopolysaccharide metabolic process"/>
    <property type="evidence" value="ECO:0007669"/>
    <property type="project" value="InterPro"/>
</dbReference>
<dbReference type="RefSeq" id="WP_102074685.1">
    <property type="nucleotide sequence ID" value="NZ_PDNW01000012.1"/>
</dbReference>
<feature type="binding site" evidence="2">
    <location>
        <position position="411"/>
    </location>
    <ligand>
        <name>Fe cation</name>
        <dbReference type="ChEBI" id="CHEBI:24875"/>
    </ligand>
</feature>
<evidence type="ECO:0000313" key="6">
    <source>
        <dbReference type="Proteomes" id="UP000234190"/>
    </source>
</evidence>
<keyword evidence="2" id="KW-0408">Iron</keyword>
<comment type="similarity">
    <text evidence="2">Belongs to the LapB family.</text>
</comment>
<comment type="function">
    <text evidence="2">Modulates cellular lipopolysaccharide (LPS) levels by regulating LpxC, which is involved in lipid A biosynthesis. May act by modulating the proteolytic activity of FtsH towards LpxC. May also coordinate assembly of proteins involved in LPS synthesis at the plasma membrane.</text>
</comment>
<name>A0A2N4U2J0_9BURK</name>
<dbReference type="Pfam" id="PF18073">
    <property type="entry name" value="Zn_ribbon_LapB"/>
    <property type="match status" value="1"/>
</dbReference>
<protein>
    <recommendedName>
        <fullName evidence="2">Lipopolysaccharide assembly protein B</fullName>
    </recommendedName>
</protein>
<dbReference type="SUPFAM" id="SSF48452">
    <property type="entry name" value="TPR-like"/>
    <property type="match status" value="1"/>
</dbReference>
<evidence type="ECO:0000256" key="3">
    <source>
        <dbReference type="SAM" id="Phobius"/>
    </source>
</evidence>
<accession>A0A2N4U2J0</accession>
<evidence type="ECO:0000256" key="1">
    <source>
        <dbReference type="ARBA" id="ARBA00022723"/>
    </source>
</evidence>
<keyword evidence="2 3" id="KW-0812">Transmembrane</keyword>
<evidence type="ECO:0000256" key="2">
    <source>
        <dbReference type="HAMAP-Rule" id="MF_00994"/>
    </source>
</evidence>
<sequence>MDFEPWWLIFLPLLFALGWIAARVDIRQMLSETRSLPNSYFKGLNFLLNEEPDRAIDAFVEVAKLDPETTELHFALGSLFRRRGEMERAIRVHQSLLSRADLAQADRENAQHELAQDFLKAGMLDRAEQAFEQVLDSRFAVPAVRALIRIYESEHDWPRAIEAVKRLRALVDEPVPQLVHYQCERAVAAMAMKPPDIPAAEEALDAADNAAVALGGKVSGQASEARIAMERAHLARLSNKPERERSYLVSILNIAPEYASLVAAEILESYRRVGQQAEGLQLLRNHYMRYPSLDTFNVVFRELRAQEGHRLAWTFAREALRAHPSLLGLDRLLEAELASSGSPDQRAALPGLDAGASSAGEALASLVPANEIAAGADLSLLRSLIHKHTQRLDRYSCRVCGFEARNFYWQCPGCNSWETYEPRRLEETK</sequence>
<keyword evidence="1 2" id="KW-0479">Metal-binding</keyword>